<dbReference type="KEGG" id="bok:DM82_5630"/>
<accession>A0AAI8BEG4</accession>
<evidence type="ECO:0000313" key="2">
    <source>
        <dbReference type="Proteomes" id="UP000029424"/>
    </source>
</evidence>
<dbReference type="EMBL" id="CP008727">
    <property type="protein sequence ID" value="AIO70708.1"/>
    <property type="molecule type" value="Genomic_DNA"/>
</dbReference>
<reference evidence="1 2" key="1">
    <citation type="submission" date="2014-06" db="EMBL/GenBank/DDBJ databases">
        <authorList>
            <person name="Bishop-Lilly K.A."/>
            <person name="Broomall S.M."/>
            <person name="Chain P.S."/>
            <person name="Chertkov O."/>
            <person name="Coyne S.R."/>
            <person name="Daligault H.E."/>
            <person name="Davenport K.W."/>
            <person name="Erkkila T."/>
            <person name="Frey K.G."/>
            <person name="Gibbons H.S."/>
            <person name="Gu W."/>
            <person name="Jaissle J."/>
            <person name="Johnson S.L."/>
            <person name="Koroleva G.I."/>
            <person name="Ladner J.T."/>
            <person name="Lo C.-C."/>
            <person name="Minogue T.D."/>
            <person name="Munk C."/>
            <person name="Palacios G.F."/>
            <person name="Redden C.L."/>
            <person name="Rosenzweig C.N."/>
            <person name="Scholz M.B."/>
            <person name="Teshima H."/>
            <person name="Xu Y."/>
        </authorList>
    </citation>
    <scope>NUCLEOTIDE SEQUENCE [LARGE SCALE GENOMIC DNA]</scope>
    <source>
        <strain evidence="1 2">EO147</strain>
    </source>
</reference>
<protein>
    <submittedName>
        <fullName evidence="1">Uncharacterized protein</fullName>
    </submittedName>
</protein>
<name>A0AAI8BEG4_9BURK</name>
<dbReference type="Proteomes" id="UP000029424">
    <property type="component" value="Chromosome 2"/>
</dbReference>
<dbReference type="AlphaFoldDB" id="A0AAI8BEG4"/>
<organism evidence="1 2">
    <name type="scientific">Burkholderia oklahomensis</name>
    <dbReference type="NCBI Taxonomy" id="342113"/>
    <lineage>
        <taxon>Bacteria</taxon>
        <taxon>Pseudomonadati</taxon>
        <taxon>Pseudomonadota</taxon>
        <taxon>Betaproteobacteria</taxon>
        <taxon>Burkholderiales</taxon>
        <taxon>Burkholderiaceae</taxon>
        <taxon>Burkholderia</taxon>
        <taxon>pseudomallei group</taxon>
    </lineage>
</organism>
<keyword evidence="2" id="KW-1185">Reference proteome</keyword>
<evidence type="ECO:0000313" key="1">
    <source>
        <dbReference type="EMBL" id="AIO70708.1"/>
    </source>
</evidence>
<proteinExistence type="predicted"/>
<gene>
    <name evidence="1" type="ORF">DM82_5630</name>
</gene>
<sequence>METGVVESMDESAKPYCVQIHAAVAGRGNLADFQNAVPVVRELSVGLDNKSGVIAIPTSRRRKFNGVVASVPSSTAKSMPANGRRRAPFG</sequence>